<keyword evidence="2" id="KW-1185">Reference proteome</keyword>
<protein>
    <recommendedName>
        <fullName evidence="3">AB hydrolase-1 domain-containing protein</fullName>
    </recommendedName>
</protein>
<sequence>MCWLERLDPATENREDLSIFRAEAWTDNPATIPAEVIYKVEEPLPPREDADDPILGHLPLELGEKATLRSISKAGHLVHLERPCVYNRILMEFLQPHCGCV</sequence>
<reference evidence="2" key="2">
    <citation type="submission" date="2013-12" db="EMBL/GenBank/DDBJ databases">
        <authorList>
            <person name="Yu Y."/>
            <person name="Lee S."/>
            <person name="de Baynast K."/>
            <person name="Wissotski M."/>
            <person name="Liu L."/>
            <person name="Talag J."/>
            <person name="Goicoechea J."/>
            <person name="Angelova A."/>
            <person name="Jetty R."/>
            <person name="Kudrna D."/>
            <person name="Golser W."/>
            <person name="Rivera L."/>
            <person name="Zhang J."/>
            <person name="Wing R."/>
        </authorList>
    </citation>
    <scope>NUCLEOTIDE SEQUENCE</scope>
</reference>
<name>A0A0D9WK97_9ORYZ</name>
<dbReference type="EnsemblPlants" id="LPERR05G22950.3">
    <property type="protein sequence ID" value="LPERR05G22950.3"/>
    <property type="gene ID" value="LPERR05G22950"/>
</dbReference>
<dbReference type="HOGENOM" id="CLU_2295740_0_0_1"/>
<dbReference type="AlphaFoldDB" id="A0A0D9WK97"/>
<reference evidence="1 2" key="1">
    <citation type="submission" date="2012-08" db="EMBL/GenBank/DDBJ databases">
        <title>Oryza genome evolution.</title>
        <authorList>
            <person name="Wing R.A."/>
        </authorList>
    </citation>
    <scope>NUCLEOTIDE SEQUENCE</scope>
</reference>
<organism evidence="1 2">
    <name type="scientific">Leersia perrieri</name>
    <dbReference type="NCBI Taxonomy" id="77586"/>
    <lineage>
        <taxon>Eukaryota</taxon>
        <taxon>Viridiplantae</taxon>
        <taxon>Streptophyta</taxon>
        <taxon>Embryophyta</taxon>
        <taxon>Tracheophyta</taxon>
        <taxon>Spermatophyta</taxon>
        <taxon>Magnoliopsida</taxon>
        <taxon>Liliopsida</taxon>
        <taxon>Poales</taxon>
        <taxon>Poaceae</taxon>
        <taxon>BOP clade</taxon>
        <taxon>Oryzoideae</taxon>
        <taxon>Oryzeae</taxon>
        <taxon>Oryzinae</taxon>
        <taxon>Leersia</taxon>
    </lineage>
</organism>
<dbReference type="Gene3D" id="3.40.50.1820">
    <property type="entry name" value="alpha/beta hydrolase"/>
    <property type="match status" value="1"/>
</dbReference>
<proteinExistence type="predicted"/>
<evidence type="ECO:0000313" key="1">
    <source>
        <dbReference type="EnsemblPlants" id="LPERR05G22950.3"/>
    </source>
</evidence>
<dbReference type="InterPro" id="IPR029058">
    <property type="entry name" value="AB_hydrolase_fold"/>
</dbReference>
<accession>A0A0D9WK97</accession>
<evidence type="ECO:0000313" key="2">
    <source>
        <dbReference type="Proteomes" id="UP000032180"/>
    </source>
</evidence>
<dbReference type="SUPFAM" id="SSF53474">
    <property type="entry name" value="alpha/beta-Hydrolases"/>
    <property type="match status" value="1"/>
</dbReference>
<reference evidence="1" key="3">
    <citation type="submission" date="2015-04" db="UniProtKB">
        <authorList>
            <consortium name="EnsemblPlants"/>
        </authorList>
    </citation>
    <scope>IDENTIFICATION</scope>
</reference>
<dbReference type="Proteomes" id="UP000032180">
    <property type="component" value="Chromosome 5"/>
</dbReference>
<evidence type="ECO:0008006" key="3">
    <source>
        <dbReference type="Google" id="ProtNLM"/>
    </source>
</evidence>
<dbReference type="Gramene" id="LPERR05G22950.3">
    <property type="protein sequence ID" value="LPERR05G22950.3"/>
    <property type="gene ID" value="LPERR05G22950"/>
</dbReference>